<dbReference type="EMBL" id="CR522870">
    <property type="protein sequence ID" value="CAG34808.1"/>
    <property type="molecule type" value="Genomic_DNA"/>
</dbReference>
<sequence>MNKIYAVLLLFALCACRGEGVVSGKNGGRILAVGDSLTAGYGLEKEDAYPALLQTKLARMGYAFEVINLGVSGEVSAQTLARASDILAYEPDIVILETGANDGLRGYAPAKIKDNISQLLQIFADNDVVVVLAGMKVRATRGQAYMQRYNRIYSQLEEDYSPVFFPFFLEGVALDWRYNQLDRLHPNQAGYQIIVDNILPFVVKGIERVEVNR</sequence>
<protein>
    <submittedName>
        <fullName evidence="2">Related arylesterase [Precursor]</fullName>
    </submittedName>
</protein>
<dbReference type="PANTHER" id="PTHR30383">
    <property type="entry name" value="THIOESTERASE 1/PROTEASE 1/LYSOPHOSPHOLIPASE L1"/>
    <property type="match status" value="1"/>
</dbReference>
<dbReference type="InterPro" id="IPR036514">
    <property type="entry name" value="SGNH_hydro_sf"/>
</dbReference>
<dbReference type="STRING" id="177439.DP0079"/>
<dbReference type="SUPFAM" id="SSF52266">
    <property type="entry name" value="SGNH hydrolase"/>
    <property type="match status" value="1"/>
</dbReference>
<accession>Q6AS67</accession>
<dbReference type="PANTHER" id="PTHR30383:SF24">
    <property type="entry name" value="THIOESTERASE 1_PROTEASE 1_LYSOPHOSPHOLIPASE L1"/>
    <property type="match status" value="1"/>
</dbReference>
<dbReference type="GO" id="GO:0004622">
    <property type="term" value="F:phosphatidylcholine lysophospholipase activity"/>
    <property type="evidence" value="ECO:0007669"/>
    <property type="project" value="TreeGrafter"/>
</dbReference>
<gene>
    <name evidence="2" type="ordered locus">DP0079</name>
</gene>
<dbReference type="PROSITE" id="PS51257">
    <property type="entry name" value="PROKAR_LIPOPROTEIN"/>
    <property type="match status" value="1"/>
</dbReference>
<dbReference type="InterPro" id="IPR051532">
    <property type="entry name" value="Ester_Hydrolysis_Enzymes"/>
</dbReference>
<dbReference type="HOGENOM" id="CLU_051180_1_1_7"/>
<dbReference type="KEGG" id="dps:DP0079"/>
<keyword evidence="3" id="KW-1185">Reference proteome</keyword>
<dbReference type="Proteomes" id="UP000000602">
    <property type="component" value="Chromosome"/>
</dbReference>
<evidence type="ECO:0000313" key="3">
    <source>
        <dbReference type="Proteomes" id="UP000000602"/>
    </source>
</evidence>
<feature type="domain" description="SGNH hydrolase-type esterase" evidence="1">
    <location>
        <begin position="32"/>
        <end position="193"/>
    </location>
</feature>
<organism evidence="2 3">
    <name type="scientific">Desulfotalea psychrophila (strain LSv54 / DSM 12343)</name>
    <dbReference type="NCBI Taxonomy" id="177439"/>
    <lineage>
        <taxon>Bacteria</taxon>
        <taxon>Pseudomonadati</taxon>
        <taxon>Thermodesulfobacteriota</taxon>
        <taxon>Desulfobulbia</taxon>
        <taxon>Desulfobulbales</taxon>
        <taxon>Desulfocapsaceae</taxon>
        <taxon>Desulfotalea</taxon>
    </lineage>
</organism>
<dbReference type="CDD" id="cd01822">
    <property type="entry name" value="Lysophospholipase_L1_like"/>
    <property type="match status" value="1"/>
</dbReference>
<proteinExistence type="predicted"/>
<dbReference type="eggNOG" id="COG2755">
    <property type="taxonomic scope" value="Bacteria"/>
</dbReference>
<reference evidence="3" key="1">
    <citation type="journal article" date="2004" name="Environ. Microbiol.">
        <title>The genome of Desulfotalea psychrophila, a sulfate-reducing bacterium from permanently cold Arctic sediments.</title>
        <authorList>
            <person name="Rabus R."/>
            <person name="Ruepp A."/>
            <person name="Frickey T."/>
            <person name="Rattei T."/>
            <person name="Fartmann B."/>
            <person name="Stark M."/>
            <person name="Bauer M."/>
            <person name="Zibat A."/>
            <person name="Lombardot T."/>
            <person name="Becker I."/>
            <person name="Amann J."/>
            <person name="Gellner K."/>
            <person name="Teeling H."/>
            <person name="Leuschner W.D."/>
            <person name="Gloeckner F.-O."/>
            <person name="Lupas A.N."/>
            <person name="Amann R."/>
            <person name="Klenk H.-P."/>
        </authorList>
    </citation>
    <scope>NUCLEOTIDE SEQUENCE [LARGE SCALE GENOMIC DNA]</scope>
    <source>
        <strain evidence="3">DSM 12343 / LSv54</strain>
    </source>
</reference>
<dbReference type="RefSeq" id="WP_011187324.1">
    <property type="nucleotide sequence ID" value="NC_006138.1"/>
</dbReference>
<dbReference type="AlphaFoldDB" id="Q6AS67"/>
<name>Q6AS67_DESPS</name>
<dbReference type="InterPro" id="IPR013830">
    <property type="entry name" value="SGNH_hydro"/>
</dbReference>
<dbReference type="Pfam" id="PF13472">
    <property type="entry name" value="Lipase_GDSL_2"/>
    <property type="match status" value="1"/>
</dbReference>
<dbReference type="Gene3D" id="3.40.50.1110">
    <property type="entry name" value="SGNH hydrolase"/>
    <property type="match status" value="1"/>
</dbReference>
<evidence type="ECO:0000259" key="1">
    <source>
        <dbReference type="Pfam" id="PF13472"/>
    </source>
</evidence>
<evidence type="ECO:0000313" key="2">
    <source>
        <dbReference type="EMBL" id="CAG34808.1"/>
    </source>
</evidence>